<sequence>MTRRIEEILSRALLVRHRTVPRDIVPFSPRKDRGTQPAGEPSHKPGQPNAAAEDLRALCETLVTHTPATAVTDFVTDQVPQPRSALVLACVLQLTDTDEGARFWWQYAAGAGQAAAAYCLYLHHLALGESDTADWWHRQTDDVQPPPGPPAEDTPTPSPEAAPSAWHPADHRITNTSTTTILRILRHLAKYSARPRSAAVTELMAYVPTAVAVGYLRQPEMDLPTPGADFARRISTLLATAADRPDVTNTLPARPDSREHASRDAARPLAGPSPAETSKTAHQQVGETAKR</sequence>
<dbReference type="Proteomes" id="UP000000428">
    <property type="component" value="Plasmid SAP1"/>
</dbReference>
<evidence type="ECO:0000313" key="2">
    <source>
        <dbReference type="EMBL" id="BAC75372.1"/>
    </source>
</evidence>
<evidence type="ECO:0000313" key="3">
    <source>
        <dbReference type="Proteomes" id="UP000000428"/>
    </source>
</evidence>
<feature type="region of interest" description="Disordered" evidence="1">
    <location>
        <begin position="245"/>
        <end position="291"/>
    </location>
</feature>
<dbReference type="OrthoDB" id="4321441at2"/>
<dbReference type="EMBL" id="AP005645">
    <property type="protein sequence ID" value="BAC75372.1"/>
    <property type="molecule type" value="Genomic_DNA"/>
</dbReference>
<evidence type="ECO:0000256" key="1">
    <source>
        <dbReference type="SAM" id="MobiDB-lite"/>
    </source>
</evidence>
<keyword evidence="2" id="KW-0614">Plasmid</keyword>
<dbReference type="eggNOG" id="ENOG5030HTR">
    <property type="taxonomic scope" value="Bacteria"/>
</dbReference>
<gene>
    <name evidence="2" type="ORF">SAVERM_1p88</name>
</gene>
<feature type="region of interest" description="Disordered" evidence="1">
    <location>
        <begin position="138"/>
        <end position="172"/>
    </location>
</feature>
<geneLocation type="plasmid" evidence="2 3">
    <name>SAP1</name>
</geneLocation>
<proteinExistence type="predicted"/>
<reference evidence="2 3" key="2">
    <citation type="journal article" date="2003" name="Nat. Biotechnol.">
        <title>Complete genome sequence and comparative analysis of the industrial microorganism Streptomyces avermitilis.</title>
        <authorList>
            <person name="Ikeda H."/>
            <person name="Ishikawa J."/>
            <person name="Hanamoto A."/>
            <person name="Shinose M."/>
            <person name="Kikuchi H."/>
            <person name="Shiba T."/>
            <person name="Sakaki Y."/>
            <person name="Hattori M."/>
            <person name="Omura S."/>
        </authorList>
    </citation>
    <scope>NUCLEOTIDE SEQUENCE [LARGE SCALE GENOMIC DNA]</scope>
    <source>
        <strain evidence="3">ATCC 31267 / DSM 46492 / JCM 5070 / NBRC 14893 / NCIMB 12804 / NRRL 8165 / MA-4680</strain>
    </source>
</reference>
<dbReference type="HOGENOM" id="CLU_073072_0_0_11"/>
<dbReference type="GeneID" id="41537199"/>
<feature type="compositionally biased region" description="Pro residues" evidence="1">
    <location>
        <begin position="144"/>
        <end position="160"/>
    </location>
</feature>
<protein>
    <submittedName>
        <fullName evidence="2">Uncharacterized protein</fullName>
    </submittedName>
</protein>
<feature type="compositionally biased region" description="Basic and acidic residues" evidence="1">
    <location>
        <begin position="255"/>
        <end position="266"/>
    </location>
</feature>
<dbReference type="AlphaFoldDB" id="Q82Y93"/>
<dbReference type="RefSeq" id="WP_011109742.1">
    <property type="nucleotide sequence ID" value="NC_004719.1"/>
</dbReference>
<name>Q82Y93_STRAW</name>
<reference evidence="3" key="1">
    <citation type="journal article" date="2001" name="Proc. Natl. Acad. Sci. U.S.A.">
        <title>Genome sequence of an industrial microorganism Streptomyces avermitilis: deducing the ability of producing secondary metabolites.</title>
        <authorList>
            <person name="Omura S."/>
            <person name="Ikeda H."/>
            <person name="Ishikawa J."/>
            <person name="Hanamoto A."/>
            <person name="Takahashi C."/>
            <person name="Shinose M."/>
            <person name="Takahashi Y."/>
            <person name="Horikawa H."/>
            <person name="Nakazawa H."/>
            <person name="Osonoe T."/>
            <person name="Kikuchi H."/>
            <person name="Shiba T."/>
            <person name="Sakaki Y."/>
            <person name="Hattori M."/>
        </authorList>
    </citation>
    <scope>NUCLEOTIDE SEQUENCE [LARGE SCALE GENOMIC DNA]</scope>
    <source>
        <strain evidence="3">ATCC 31267 / DSM 46492 / JCM 5070 / NBRC 14893 / NCIMB 12804 / NRRL 8165 / MA-4680</strain>
    </source>
</reference>
<accession>Q82Y93</accession>
<dbReference type="KEGG" id="sma:SAVERM_1p88"/>
<feature type="compositionally biased region" description="Polar residues" evidence="1">
    <location>
        <begin position="275"/>
        <end position="291"/>
    </location>
</feature>
<keyword evidence="3" id="KW-1185">Reference proteome</keyword>
<feature type="region of interest" description="Disordered" evidence="1">
    <location>
        <begin position="24"/>
        <end position="50"/>
    </location>
</feature>
<organism evidence="2 3">
    <name type="scientific">Streptomyces avermitilis (strain ATCC 31267 / DSM 46492 / JCM 5070 / NBRC 14893 / NCIMB 12804 / NRRL 8165 / MA-4680)</name>
    <dbReference type="NCBI Taxonomy" id="227882"/>
    <lineage>
        <taxon>Bacteria</taxon>
        <taxon>Bacillati</taxon>
        <taxon>Actinomycetota</taxon>
        <taxon>Actinomycetes</taxon>
        <taxon>Kitasatosporales</taxon>
        <taxon>Streptomycetaceae</taxon>
        <taxon>Streptomyces</taxon>
    </lineage>
</organism>